<keyword evidence="7 9" id="KW-0414">Isoprene biosynthesis</keyword>
<dbReference type="Pfam" id="PF02670">
    <property type="entry name" value="DXP_reductoisom"/>
    <property type="match status" value="1"/>
</dbReference>
<feature type="binding site" evidence="9">
    <location>
        <position position="12"/>
    </location>
    <ligand>
        <name>NADPH</name>
        <dbReference type="ChEBI" id="CHEBI:57783"/>
    </ligand>
</feature>
<gene>
    <name evidence="9" type="primary">dxr</name>
    <name evidence="13" type="ORF">DA075_02505</name>
</gene>
<feature type="binding site" evidence="9">
    <location>
        <position position="38"/>
    </location>
    <ligand>
        <name>NADPH</name>
        <dbReference type="ChEBI" id="CHEBI:57783"/>
    </ligand>
</feature>
<feature type="binding site" evidence="9">
    <location>
        <position position="122"/>
    </location>
    <ligand>
        <name>NADPH</name>
        <dbReference type="ChEBI" id="CHEBI:57783"/>
    </ligand>
</feature>
<keyword evidence="6 9" id="KW-0464">Manganese</keyword>
<feature type="domain" description="1-deoxy-D-xylulose 5-phosphate reductoisomerase N-terminal" evidence="10">
    <location>
        <begin position="5"/>
        <end position="130"/>
    </location>
</feature>
<dbReference type="Gene3D" id="1.10.1740.10">
    <property type="match status" value="1"/>
</dbReference>
<evidence type="ECO:0000256" key="4">
    <source>
        <dbReference type="ARBA" id="ARBA00022857"/>
    </source>
</evidence>
<keyword evidence="13" id="KW-0413">Isomerase</keyword>
<dbReference type="EC" id="1.1.1.267" evidence="9"/>
<dbReference type="InterPro" id="IPR003821">
    <property type="entry name" value="DXP_reductoisomerase"/>
</dbReference>
<feature type="binding site" evidence="9">
    <location>
        <position position="148"/>
    </location>
    <ligand>
        <name>Mn(2+)</name>
        <dbReference type="ChEBI" id="CHEBI:29035"/>
    </ligand>
</feature>
<feature type="binding site" evidence="9">
    <location>
        <position position="123"/>
    </location>
    <ligand>
        <name>1-deoxy-D-xylulose 5-phosphate</name>
        <dbReference type="ChEBI" id="CHEBI:57792"/>
    </ligand>
</feature>
<comment type="function">
    <text evidence="9">Catalyzes the NADPH-dependent rearrangement and reduction of 1-deoxy-D-xylulose-5-phosphate (DXP) to 2-C-methyl-D-erythritol 4-phosphate (MEP).</text>
</comment>
<dbReference type="EMBL" id="CP028843">
    <property type="protein sequence ID" value="AWB19943.1"/>
    <property type="molecule type" value="Genomic_DNA"/>
</dbReference>
<feature type="binding site" evidence="9">
    <location>
        <position position="210"/>
    </location>
    <ligand>
        <name>1-deoxy-D-xylulose 5-phosphate</name>
        <dbReference type="ChEBI" id="CHEBI:57792"/>
    </ligand>
</feature>
<dbReference type="SUPFAM" id="SSF51735">
    <property type="entry name" value="NAD(P)-binding Rossmann-fold domains"/>
    <property type="match status" value="1"/>
</dbReference>
<evidence type="ECO:0000313" key="14">
    <source>
        <dbReference type="Proteomes" id="UP000244755"/>
    </source>
</evidence>
<evidence type="ECO:0000256" key="7">
    <source>
        <dbReference type="ARBA" id="ARBA00023229"/>
    </source>
</evidence>
<feature type="binding site" evidence="9">
    <location>
        <position position="13"/>
    </location>
    <ligand>
        <name>NADPH</name>
        <dbReference type="ChEBI" id="CHEBI:57783"/>
    </ligand>
</feature>
<comment type="cofactor">
    <cofactor evidence="9">
        <name>Mg(2+)</name>
        <dbReference type="ChEBI" id="CHEBI:18420"/>
    </cofactor>
    <cofactor evidence="9">
        <name>Mn(2+)</name>
        <dbReference type="ChEBI" id="CHEBI:29035"/>
    </cofactor>
</comment>
<dbReference type="PANTHER" id="PTHR30525:SF0">
    <property type="entry name" value="1-DEOXY-D-XYLULOSE 5-PHOSPHATE REDUCTOISOMERASE, CHLOROPLASTIC"/>
    <property type="match status" value="1"/>
</dbReference>
<dbReference type="PANTHER" id="PTHR30525">
    <property type="entry name" value="1-DEOXY-D-XYLULOSE 5-PHOSPHATE REDUCTOISOMERASE"/>
    <property type="match status" value="1"/>
</dbReference>
<dbReference type="SUPFAM" id="SSF69055">
    <property type="entry name" value="1-deoxy-D-xylulose-5-phosphate reductoisomerase, C-terminal domain"/>
    <property type="match status" value="1"/>
</dbReference>
<feature type="binding site" evidence="9">
    <location>
        <position position="216"/>
    </location>
    <ligand>
        <name>1-deoxy-D-xylulose 5-phosphate</name>
        <dbReference type="ChEBI" id="CHEBI:57792"/>
    </ligand>
</feature>
<evidence type="ECO:0000313" key="13">
    <source>
        <dbReference type="EMBL" id="AWB19943.1"/>
    </source>
</evidence>
<evidence type="ECO:0000256" key="1">
    <source>
        <dbReference type="ARBA" id="ARBA00005094"/>
    </source>
</evidence>
<feature type="binding site" evidence="9">
    <location>
        <position position="37"/>
    </location>
    <ligand>
        <name>NADPH</name>
        <dbReference type="ChEBI" id="CHEBI:57783"/>
    </ligand>
</feature>
<dbReference type="FunFam" id="3.40.50.720:FF:000045">
    <property type="entry name" value="1-deoxy-D-xylulose 5-phosphate reductoisomerase"/>
    <property type="match status" value="1"/>
</dbReference>
<evidence type="ECO:0000256" key="5">
    <source>
        <dbReference type="ARBA" id="ARBA00023002"/>
    </source>
</evidence>
<feature type="binding site" evidence="9">
    <location>
        <position position="174"/>
    </location>
    <ligand>
        <name>1-deoxy-D-xylulose 5-phosphate</name>
        <dbReference type="ChEBI" id="CHEBI:57792"/>
    </ligand>
</feature>
<feature type="binding site" evidence="9">
    <location>
        <position position="150"/>
    </location>
    <ligand>
        <name>Mn(2+)</name>
        <dbReference type="ChEBI" id="CHEBI:29035"/>
    </ligand>
</feature>
<dbReference type="HAMAP" id="MF_00183">
    <property type="entry name" value="DXP_reductoisom"/>
    <property type="match status" value="1"/>
</dbReference>
<accession>A0A2R4WEG9</accession>
<evidence type="ECO:0000256" key="2">
    <source>
        <dbReference type="ARBA" id="ARBA00006825"/>
    </source>
</evidence>
<dbReference type="InterPro" id="IPR013644">
    <property type="entry name" value="DXP_reductoisomerase_C"/>
</dbReference>
<dbReference type="SUPFAM" id="SSF55347">
    <property type="entry name" value="Glyceraldehyde-3-phosphate dehydrogenase-like, C-terminal domain"/>
    <property type="match status" value="1"/>
</dbReference>
<sequence length="387" mass="40106">MTLTVSVLGATGSIGRSTADLLDQHRDRFRVGAVAGGRDAQALARVARELNAEFAAIADPDSGPALRDALSGSGIACGAGPSAVIEAATRDADLVVAAVSGAAGLSPTCAAIRQGRTVALANKESLVCAGDAFMRDAKRYGARLLPMDSEHNALEQSIGTGRIDDITRMTITASGGPFRTATRERIAAASAADAAAHPTWSMGMKINIDSATLMNKGLELIEAHHLFGIEAERLDAVVHPQSIVHALVTWRDGAVTAGLYVPDMRVPIAHCLGLGERLSIARGKPLDLAATGSLTFERPDEERFPCLRIAKAALAAGGAQPTVMNAANEIAVAAFIAGGIGFYDIAALVERACEHFAARFPAAPADVEEALAIDAEVRDWSQSALAA</sequence>
<comment type="pathway">
    <text evidence="1 9">Isoprenoid biosynthesis; isopentenyl diphosphate biosynthesis via DXP pathway; isopentenyl diphosphate from 1-deoxy-D-xylulose 5-phosphate: step 1/6.</text>
</comment>
<evidence type="ECO:0000256" key="8">
    <source>
        <dbReference type="ARBA" id="ARBA00048543"/>
    </source>
</evidence>
<feature type="binding site" evidence="9">
    <location>
        <position position="124"/>
    </location>
    <ligand>
        <name>NADPH</name>
        <dbReference type="ChEBI" id="CHEBI:57783"/>
    </ligand>
</feature>
<dbReference type="GO" id="GO:0030145">
    <property type="term" value="F:manganese ion binding"/>
    <property type="evidence" value="ECO:0007669"/>
    <property type="project" value="TreeGrafter"/>
</dbReference>
<keyword evidence="14" id="KW-1185">Reference proteome</keyword>
<comment type="caution">
    <text evidence="9">Lacks conserved residue(s) required for the propagation of feature annotation.</text>
</comment>
<keyword evidence="9" id="KW-0460">Magnesium</keyword>
<feature type="binding site" evidence="9">
    <location>
        <position position="215"/>
    </location>
    <ligand>
        <name>1-deoxy-D-xylulose 5-phosphate</name>
        <dbReference type="ChEBI" id="CHEBI:57792"/>
    </ligand>
</feature>
<evidence type="ECO:0000256" key="3">
    <source>
        <dbReference type="ARBA" id="ARBA00022723"/>
    </source>
</evidence>
<dbReference type="OrthoDB" id="9806546at2"/>
<dbReference type="Pfam" id="PF08436">
    <property type="entry name" value="DXP_redisom_C"/>
    <property type="match status" value="1"/>
</dbReference>
<feature type="binding site" evidence="9">
    <location>
        <position position="197"/>
    </location>
    <ligand>
        <name>1-deoxy-D-xylulose 5-phosphate</name>
        <dbReference type="ChEBI" id="CHEBI:57792"/>
    </ligand>
</feature>
<evidence type="ECO:0000256" key="9">
    <source>
        <dbReference type="HAMAP-Rule" id="MF_00183"/>
    </source>
</evidence>
<dbReference type="RefSeq" id="WP_099951859.1">
    <property type="nucleotide sequence ID" value="NZ_CP028843.1"/>
</dbReference>
<dbReference type="GO" id="GO:0016853">
    <property type="term" value="F:isomerase activity"/>
    <property type="evidence" value="ECO:0007669"/>
    <property type="project" value="UniProtKB-KW"/>
</dbReference>
<feature type="binding site" evidence="9">
    <location>
        <position position="203"/>
    </location>
    <ligand>
        <name>NADPH</name>
        <dbReference type="ChEBI" id="CHEBI:57783"/>
    </ligand>
</feature>
<dbReference type="InterPro" id="IPR013512">
    <property type="entry name" value="DXP_reductoisomerase_N"/>
</dbReference>
<proteinExistence type="inferred from homology"/>
<dbReference type="NCBIfam" id="TIGR00243">
    <property type="entry name" value="Dxr"/>
    <property type="match status" value="1"/>
</dbReference>
<name>A0A2R4WEG9_9HYPH</name>
<feature type="domain" description="1-deoxy-D-xylulose 5-phosphate reductoisomerase C-terminal" evidence="11">
    <location>
        <begin position="144"/>
        <end position="227"/>
    </location>
</feature>
<comment type="catalytic activity">
    <reaction evidence="8">
        <text>2-C-methyl-D-erythritol 4-phosphate + NADP(+) = 1-deoxy-D-xylulose 5-phosphate + NADPH + H(+)</text>
        <dbReference type="Rhea" id="RHEA:13717"/>
        <dbReference type="ChEBI" id="CHEBI:15378"/>
        <dbReference type="ChEBI" id="CHEBI:57783"/>
        <dbReference type="ChEBI" id="CHEBI:57792"/>
        <dbReference type="ChEBI" id="CHEBI:58262"/>
        <dbReference type="ChEBI" id="CHEBI:58349"/>
        <dbReference type="EC" id="1.1.1.267"/>
    </reaction>
    <physiologicalReaction direction="right-to-left" evidence="8">
        <dbReference type="Rhea" id="RHEA:13719"/>
    </physiologicalReaction>
</comment>
<evidence type="ECO:0000259" key="12">
    <source>
        <dbReference type="Pfam" id="PF13288"/>
    </source>
</evidence>
<evidence type="ECO:0000256" key="6">
    <source>
        <dbReference type="ARBA" id="ARBA00023211"/>
    </source>
</evidence>
<dbReference type="UniPathway" id="UPA00056">
    <property type="reaction ID" value="UER00092"/>
</dbReference>
<dbReference type="Proteomes" id="UP000244755">
    <property type="component" value="Chromosome 1"/>
</dbReference>
<comment type="similarity">
    <text evidence="2 9">Belongs to the DXR family.</text>
</comment>
<keyword evidence="3 9" id="KW-0479">Metal-binding</keyword>
<feature type="binding site" evidence="9">
    <location>
        <position position="219"/>
    </location>
    <ligand>
        <name>Mn(2+)</name>
        <dbReference type="ChEBI" id="CHEBI:29035"/>
    </ligand>
</feature>
<feature type="domain" description="DXP reductoisomerase C-terminal" evidence="12">
    <location>
        <begin position="261"/>
        <end position="379"/>
    </location>
</feature>
<evidence type="ECO:0000259" key="11">
    <source>
        <dbReference type="Pfam" id="PF08436"/>
    </source>
</evidence>
<feature type="binding site" evidence="9">
    <location>
        <position position="11"/>
    </location>
    <ligand>
        <name>NADPH</name>
        <dbReference type="ChEBI" id="CHEBI:57783"/>
    </ligand>
</feature>
<feature type="binding site" evidence="9">
    <location>
        <position position="14"/>
    </location>
    <ligand>
        <name>NADPH</name>
        <dbReference type="ChEBI" id="CHEBI:57783"/>
    </ligand>
</feature>
<protein>
    <recommendedName>
        <fullName evidence="9">1-deoxy-D-xylulose 5-phosphate reductoisomerase</fullName>
        <shortName evidence="9">DXP reductoisomerase</shortName>
        <ecNumber evidence="9">1.1.1.267</ecNumber>
    </recommendedName>
    <alternativeName>
        <fullName evidence="9">1-deoxyxylulose-5-phosphate reductoisomerase</fullName>
    </alternativeName>
    <alternativeName>
        <fullName evidence="9">2-C-methyl-D-erythritol 4-phosphate synthase</fullName>
    </alternativeName>
</protein>
<feature type="binding site" evidence="9">
    <location>
        <position position="219"/>
    </location>
    <ligand>
        <name>1-deoxy-D-xylulose 5-phosphate</name>
        <dbReference type="ChEBI" id="CHEBI:57792"/>
    </ligand>
</feature>
<dbReference type="KEGG" id="mee:DA075_02505"/>
<dbReference type="GO" id="GO:0070402">
    <property type="term" value="F:NADPH binding"/>
    <property type="evidence" value="ECO:0007669"/>
    <property type="project" value="InterPro"/>
</dbReference>
<dbReference type="GO" id="GO:0030604">
    <property type="term" value="F:1-deoxy-D-xylulose-5-phosphate reductoisomerase activity"/>
    <property type="evidence" value="ECO:0007669"/>
    <property type="project" value="UniProtKB-UniRule"/>
</dbReference>
<feature type="binding site" evidence="9">
    <location>
        <position position="150"/>
    </location>
    <ligand>
        <name>1-deoxy-D-xylulose 5-phosphate</name>
        <dbReference type="ChEBI" id="CHEBI:57792"/>
    </ligand>
</feature>
<reference evidence="13 14" key="1">
    <citation type="submission" date="2018-04" db="EMBL/GenBank/DDBJ databases">
        <title>Methylobacterium sp. PR1016A genome.</title>
        <authorList>
            <person name="Park W."/>
        </authorList>
    </citation>
    <scope>NUCLEOTIDE SEQUENCE [LARGE SCALE GENOMIC DNA]</scope>
    <source>
        <strain evidence="13 14">PR1016A</strain>
    </source>
</reference>
<dbReference type="Gene3D" id="3.40.50.720">
    <property type="entry name" value="NAD(P)-binding Rossmann-like Domain"/>
    <property type="match status" value="1"/>
</dbReference>
<dbReference type="AlphaFoldDB" id="A0A2R4WEG9"/>
<dbReference type="Pfam" id="PF13288">
    <property type="entry name" value="DXPR_C"/>
    <property type="match status" value="1"/>
</dbReference>
<organism evidence="13 14">
    <name type="scientific">Methylobacterium currus</name>
    <dbReference type="NCBI Taxonomy" id="2051553"/>
    <lineage>
        <taxon>Bacteria</taxon>
        <taxon>Pseudomonadati</taxon>
        <taxon>Pseudomonadota</taxon>
        <taxon>Alphaproteobacteria</taxon>
        <taxon>Hyphomicrobiales</taxon>
        <taxon>Methylobacteriaceae</taxon>
        <taxon>Methylobacterium</taxon>
    </lineage>
</organism>
<evidence type="ECO:0000259" key="10">
    <source>
        <dbReference type="Pfam" id="PF02670"/>
    </source>
</evidence>
<keyword evidence="5 9" id="KW-0560">Oxidoreductase</keyword>
<feature type="binding site" evidence="9">
    <location>
        <position position="149"/>
    </location>
    <ligand>
        <name>1-deoxy-D-xylulose 5-phosphate</name>
        <dbReference type="ChEBI" id="CHEBI:57792"/>
    </ligand>
</feature>
<dbReference type="InterPro" id="IPR036169">
    <property type="entry name" value="DXPR_C_sf"/>
</dbReference>
<dbReference type="InterPro" id="IPR026877">
    <property type="entry name" value="DXPR_C"/>
</dbReference>
<keyword evidence="4 9" id="KW-0521">NADP</keyword>
<dbReference type="GO" id="GO:0051484">
    <property type="term" value="P:isopentenyl diphosphate biosynthetic process, methylerythritol 4-phosphate pathway involved in terpenoid biosynthetic process"/>
    <property type="evidence" value="ECO:0007669"/>
    <property type="project" value="TreeGrafter"/>
</dbReference>
<dbReference type="InterPro" id="IPR036291">
    <property type="entry name" value="NAD(P)-bd_dom_sf"/>
</dbReference>
<dbReference type="PIRSF" id="PIRSF006205">
    <property type="entry name" value="Dxp_reductismrs"/>
    <property type="match status" value="1"/>
</dbReference>